<dbReference type="EMBL" id="LHXL01000004">
    <property type="protein sequence ID" value="KXA90522.1"/>
    <property type="molecule type" value="Genomic_DNA"/>
</dbReference>
<dbReference type="Pfam" id="PF01894">
    <property type="entry name" value="YjbQ"/>
    <property type="match status" value="1"/>
</dbReference>
<keyword evidence="3" id="KW-1185">Reference proteome</keyword>
<comment type="similarity">
    <text evidence="1">Belongs to the UPF0047 family.</text>
</comment>
<evidence type="ECO:0000313" key="2">
    <source>
        <dbReference type="EMBL" id="KXA90522.1"/>
    </source>
</evidence>
<name>A0A133U8K1_9EURY</name>
<sequence>MEEIEISSDKRNQAIDITSKIQQIVHDSEIEKGICLIYCPHTTGAITINEGADPAVQEDILNALEEIVPDISFQHREGNSDAHLKSSIVGPSEKVPIRNKSMKRGRWQKVFFCEFDGPRSRKVWVETINAE</sequence>
<dbReference type="Gene3D" id="2.60.120.460">
    <property type="entry name" value="YjbQ-like"/>
    <property type="match status" value="1"/>
</dbReference>
<comment type="caution">
    <text evidence="2">The sequence shown here is derived from an EMBL/GenBank/DDBJ whole genome shotgun (WGS) entry which is preliminary data.</text>
</comment>
<evidence type="ECO:0008006" key="4">
    <source>
        <dbReference type="Google" id="ProtNLM"/>
    </source>
</evidence>
<accession>A0A133U8K1</accession>
<dbReference type="AlphaFoldDB" id="A0A133U8K1"/>
<dbReference type="InterPro" id="IPR001602">
    <property type="entry name" value="UPF0047_YjbQ-like"/>
</dbReference>
<protein>
    <recommendedName>
        <fullName evidence="4">Secondary thiamine-phosphate synthase enzyme</fullName>
    </recommendedName>
</protein>
<dbReference type="NCBIfam" id="TIGR00149">
    <property type="entry name" value="TIGR00149_YjbQ"/>
    <property type="match status" value="1"/>
</dbReference>
<proteinExistence type="inferred from homology"/>
<dbReference type="PANTHER" id="PTHR30615:SF8">
    <property type="entry name" value="UPF0047 PROTEIN C4A8.02C"/>
    <property type="match status" value="1"/>
</dbReference>
<reference evidence="2 3" key="1">
    <citation type="journal article" date="2016" name="Sci. Rep.">
        <title>Metabolic traits of an uncultured archaeal lineage -MSBL1- from brine pools of the Red Sea.</title>
        <authorList>
            <person name="Mwirichia R."/>
            <person name="Alam I."/>
            <person name="Rashid M."/>
            <person name="Vinu M."/>
            <person name="Ba-Alawi W."/>
            <person name="Anthony Kamau A."/>
            <person name="Kamanda Ngugi D."/>
            <person name="Goker M."/>
            <person name="Klenk H.P."/>
            <person name="Bajic V."/>
            <person name="Stingl U."/>
        </authorList>
    </citation>
    <scope>NUCLEOTIDE SEQUENCE [LARGE SCALE GENOMIC DNA]</scope>
    <source>
        <strain evidence="2">SCGC-AAA259D14</strain>
    </source>
</reference>
<organism evidence="2 3">
    <name type="scientific">candidate division MSBL1 archaeon SCGC-AAA259D14</name>
    <dbReference type="NCBI Taxonomy" id="1698261"/>
    <lineage>
        <taxon>Archaea</taxon>
        <taxon>Methanobacteriati</taxon>
        <taxon>Methanobacteriota</taxon>
        <taxon>candidate division MSBL1</taxon>
    </lineage>
</organism>
<evidence type="ECO:0000256" key="1">
    <source>
        <dbReference type="ARBA" id="ARBA00005534"/>
    </source>
</evidence>
<dbReference type="Proteomes" id="UP000070589">
    <property type="component" value="Unassembled WGS sequence"/>
</dbReference>
<gene>
    <name evidence="2" type="ORF">AKJ62_00605</name>
</gene>
<dbReference type="SUPFAM" id="SSF111038">
    <property type="entry name" value="YjbQ-like"/>
    <property type="match status" value="1"/>
</dbReference>
<dbReference type="PIRSF" id="PIRSF004681">
    <property type="entry name" value="UCP004681"/>
    <property type="match status" value="1"/>
</dbReference>
<dbReference type="PANTHER" id="PTHR30615">
    <property type="entry name" value="UNCHARACTERIZED PROTEIN YJBQ-RELATED"/>
    <property type="match status" value="1"/>
</dbReference>
<evidence type="ECO:0000313" key="3">
    <source>
        <dbReference type="Proteomes" id="UP000070589"/>
    </source>
</evidence>
<dbReference type="InterPro" id="IPR035917">
    <property type="entry name" value="YjbQ-like_sf"/>
</dbReference>
<dbReference type="PATRIC" id="fig|1698261.3.peg.535"/>